<dbReference type="GO" id="GO:0006915">
    <property type="term" value="P:apoptotic process"/>
    <property type="evidence" value="ECO:0007669"/>
    <property type="project" value="InterPro"/>
</dbReference>
<keyword evidence="2" id="KW-0472">Membrane</keyword>
<dbReference type="RefSeq" id="XP_001828704.2">
    <property type="nucleotide sequence ID" value="XM_001828652.2"/>
</dbReference>
<feature type="domain" description="GRAM" evidence="3">
    <location>
        <begin position="335"/>
        <end position="416"/>
    </location>
</feature>
<dbReference type="PANTHER" id="PTHR37402">
    <property type="entry name" value="GRAM DOMAIN-CONTAINING PROTEIN 4"/>
    <property type="match status" value="1"/>
</dbReference>
<dbReference type="InterPro" id="IPR004182">
    <property type="entry name" value="GRAM"/>
</dbReference>
<evidence type="ECO:0000256" key="2">
    <source>
        <dbReference type="SAM" id="Phobius"/>
    </source>
</evidence>
<feature type="compositionally biased region" description="Acidic residues" evidence="1">
    <location>
        <begin position="12"/>
        <end position="24"/>
    </location>
</feature>
<reference evidence="4 5" key="1">
    <citation type="journal article" date="2010" name="Proc. Natl. Acad. Sci. U.S.A.">
        <title>Insights into evolution of multicellular fungi from the assembled chromosomes of the mushroom Coprinopsis cinerea (Coprinus cinereus).</title>
        <authorList>
            <person name="Stajich J.E."/>
            <person name="Wilke S.K."/>
            <person name="Ahren D."/>
            <person name="Au C.H."/>
            <person name="Birren B.W."/>
            <person name="Borodovsky M."/>
            <person name="Burns C."/>
            <person name="Canback B."/>
            <person name="Casselton L.A."/>
            <person name="Cheng C.K."/>
            <person name="Deng J."/>
            <person name="Dietrich F.S."/>
            <person name="Fargo D.C."/>
            <person name="Farman M.L."/>
            <person name="Gathman A.C."/>
            <person name="Goldberg J."/>
            <person name="Guigo R."/>
            <person name="Hoegger P.J."/>
            <person name="Hooker J.B."/>
            <person name="Huggins A."/>
            <person name="James T.Y."/>
            <person name="Kamada T."/>
            <person name="Kilaru S."/>
            <person name="Kodira C."/>
            <person name="Kues U."/>
            <person name="Kupfer D."/>
            <person name="Kwan H.S."/>
            <person name="Lomsadze A."/>
            <person name="Li W."/>
            <person name="Lilly W.W."/>
            <person name="Ma L.J."/>
            <person name="Mackey A.J."/>
            <person name="Manning G."/>
            <person name="Martin F."/>
            <person name="Muraguchi H."/>
            <person name="Natvig D.O."/>
            <person name="Palmerini H."/>
            <person name="Ramesh M.A."/>
            <person name="Rehmeyer C.J."/>
            <person name="Roe B.A."/>
            <person name="Shenoy N."/>
            <person name="Stanke M."/>
            <person name="Ter-Hovhannisyan V."/>
            <person name="Tunlid A."/>
            <person name="Velagapudi R."/>
            <person name="Vision T.J."/>
            <person name="Zeng Q."/>
            <person name="Zolan M.E."/>
            <person name="Pukkila P.J."/>
        </authorList>
    </citation>
    <scope>NUCLEOTIDE SEQUENCE [LARGE SCALE GENOMIC DNA]</scope>
    <source>
        <strain evidence="5">Okayama-7 / 130 / ATCC MYA-4618 / FGSC 9003</strain>
    </source>
</reference>
<comment type="caution">
    <text evidence="4">The sequence shown here is derived from an EMBL/GenBank/DDBJ whole genome shotgun (WGS) entry which is preliminary data.</text>
</comment>
<dbReference type="HOGENOM" id="CLU_639369_0_0_1"/>
<feature type="region of interest" description="Disordered" evidence="1">
    <location>
        <begin position="1"/>
        <end position="24"/>
    </location>
</feature>
<evidence type="ECO:0000313" key="4">
    <source>
        <dbReference type="EMBL" id="EAU93099.2"/>
    </source>
</evidence>
<sequence>MSSSSNKPPDLDLSEYLDVSQEENLTEDEYRKIYEDGEIRRFLHVFSSYVSEVRAVDSPDDEEPQWPENHDQCLSEYVAREVYRLMKLANETRKLQVGSSRARTRSRTPEGDRSAPDARPGRGNPLREVPSSVDEQEDDLELRDFKRLALHVATCIVDLHERFQNIFKWRNPAASKRYTLALFLLFVAVLLVPTWYLAKATWFGVGFVFWHVTPVIDSLSPRGFSRLPPLFGDVPTDTDYAMKLISQRVASGQPVLPPPSPHKFHSRSKSEETKPKKLFYAKGIGEIGKLMSHEAQRIQRYATDISEHTSGGRRRLHPVIANAIAIAHPTANADVHTYPCHYGATTPGLITLTPRRLYFTSLFSDSTKKEIAVDDISGVKKAGLLKGLHITAHSAGAITEEEVKFSYVANRDDLFARLVGLGKQRWKSI</sequence>
<dbReference type="EMBL" id="AACS02000001">
    <property type="protein sequence ID" value="EAU93099.2"/>
    <property type="molecule type" value="Genomic_DNA"/>
</dbReference>
<dbReference type="OrthoDB" id="1708389at2759"/>
<feature type="compositionally biased region" description="Basic and acidic residues" evidence="1">
    <location>
        <begin position="107"/>
        <end position="120"/>
    </location>
</feature>
<organism evidence="4 5">
    <name type="scientific">Coprinopsis cinerea (strain Okayama-7 / 130 / ATCC MYA-4618 / FGSC 9003)</name>
    <name type="common">Inky cap fungus</name>
    <name type="synonym">Hormographiella aspergillata</name>
    <dbReference type="NCBI Taxonomy" id="240176"/>
    <lineage>
        <taxon>Eukaryota</taxon>
        <taxon>Fungi</taxon>
        <taxon>Dikarya</taxon>
        <taxon>Basidiomycota</taxon>
        <taxon>Agaricomycotina</taxon>
        <taxon>Agaricomycetes</taxon>
        <taxon>Agaricomycetidae</taxon>
        <taxon>Agaricales</taxon>
        <taxon>Agaricineae</taxon>
        <taxon>Psathyrellaceae</taxon>
        <taxon>Coprinopsis</taxon>
    </lineage>
</organism>
<name>A8N1F5_COPC7</name>
<evidence type="ECO:0000313" key="5">
    <source>
        <dbReference type="Proteomes" id="UP000001861"/>
    </source>
</evidence>
<evidence type="ECO:0000256" key="1">
    <source>
        <dbReference type="SAM" id="MobiDB-lite"/>
    </source>
</evidence>
<keyword evidence="2" id="KW-1133">Transmembrane helix</keyword>
<accession>A8N1F5</accession>
<dbReference type="VEuPathDB" id="FungiDB:CC1G_11294"/>
<dbReference type="Pfam" id="PF02893">
    <property type="entry name" value="GRAM"/>
    <property type="match status" value="1"/>
</dbReference>
<evidence type="ECO:0000259" key="3">
    <source>
        <dbReference type="Pfam" id="PF02893"/>
    </source>
</evidence>
<keyword evidence="2" id="KW-0812">Transmembrane</keyword>
<feature type="region of interest" description="Disordered" evidence="1">
    <location>
        <begin position="251"/>
        <end position="272"/>
    </location>
</feature>
<dbReference type="Proteomes" id="UP000001861">
    <property type="component" value="Unassembled WGS sequence"/>
</dbReference>
<dbReference type="OMA" id="QHIETRT"/>
<dbReference type="InterPro" id="IPR037847">
    <property type="entry name" value="GRAMDC4"/>
</dbReference>
<feature type="transmembrane region" description="Helical" evidence="2">
    <location>
        <begin position="178"/>
        <end position="196"/>
    </location>
</feature>
<protein>
    <recommendedName>
        <fullName evidence="3">GRAM domain-containing protein</fullName>
    </recommendedName>
</protein>
<dbReference type="PANTHER" id="PTHR37402:SF1">
    <property type="entry name" value="GRAM DOMAIN-CONTAINING PROTEIN 4"/>
    <property type="match status" value="1"/>
</dbReference>
<dbReference type="eggNOG" id="ENOG502QS59">
    <property type="taxonomic scope" value="Eukaryota"/>
</dbReference>
<keyword evidence="5" id="KW-1185">Reference proteome</keyword>
<dbReference type="AlphaFoldDB" id="A8N1F5"/>
<proteinExistence type="predicted"/>
<dbReference type="GeneID" id="6005128"/>
<dbReference type="InParanoid" id="A8N1F5"/>
<dbReference type="KEGG" id="cci:CC1G_11294"/>
<gene>
    <name evidence="4" type="ORF">CC1G_11294</name>
</gene>
<feature type="region of interest" description="Disordered" evidence="1">
    <location>
        <begin position="95"/>
        <end position="135"/>
    </location>
</feature>